<keyword evidence="2" id="KW-1185">Reference proteome</keyword>
<dbReference type="EMBL" id="CABITT030000003">
    <property type="protein sequence ID" value="VVA97271.1"/>
    <property type="molecule type" value="Genomic_DNA"/>
</dbReference>
<gene>
    <name evidence="1" type="ORF">ANE_LOCUS7716</name>
</gene>
<reference evidence="1" key="1">
    <citation type="submission" date="2019-07" db="EMBL/GenBank/DDBJ databases">
        <authorList>
            <person name="Dittberner H."/>
        </authorList>
    </citation>
    <scope>NUCLEOTIDE SEQUENCE [LARGE SCALE GENOMIC DNA]</scope>
</reference>
<dbReference type="Proteomes" id="UP000489600">
    <property type="component" value="Unassembled WGS sequence"/>
</dbReference>
<name>A0A565B6K1_9BRAS</name>
<organism evidence="1 2">
    <name type="scientific">Arabis nemorensis</name>
    <dbReference type="NCBI Taxonomy" id="586526"/>
    <lineage>
        <taxon>Eukaryota</taxon>
        <taxon>Viridiplantae</taxon>
        <taxon>Streptophyta</taxon>
        <taxon>Embryophyta</taxon>
        <taxon>Tracheophyta</taxon>
        <taxon>Spermatophyta</taxon>
        <taxon>Magnoliopsida</taxon>
        <taxon>eudicotyledons</taxon>
        <taxon>Gunneridae</taxon>
        <taxon>Pentapetalae</taxon>
        <taxon>rosids</taxon>
        <taxon>malvids</taxon>
        <taxon>Brassicales</taxon>
        <taxon>Brassicaceae</taxon>
        <taxon>Arabideae</taxon>
        <taxon>Arabis</taxon>
    </lineage>
</organism>
<comment type="caution">
    <text evidence="1">The sequence shown here is derived from an EMBL/GenBank/DDBJ whole genome shotgun (WGS) entry which is preliminary data.</text>
</comment>
<proteinExistence type="predicted"/>
<sequence>MDRKLFESSFQNTKDHIQKPYQTLRKGSEVKTCPVDPLIANSTKWILFKPSHEAHLTMVSLALEEA</sequence>
<protein>
    <submittedName>
        <fullName evidence="1">Uncharacterized protein</fullName>
    </submittedName>
</protein>
<dbReference type="AlphaFoldDB" id="A0A565B6K1"/>
<accession>A0A565B6K1</accession>
<evidence type="ECO:0000313" key="1">
    <source>
        <dbReference type="EMBL" id="VVA97271.1"/>
    </source>
</evidence>
<evidence type="ECO:0000313" key="2">
    <source>
        <dbReference type="Proteomes" id="UP000489600"/>
    </source>
</evidence>